<evidence type="ECO:0000256" key="1">
    <source>
        <dbReference type="PIRSR" id="PIRSR037031-50"/>
    </source>
</evidence>
<dbReference type="Proteomes" id="UP001163821">
    <property type="component" value="Unassembled WGS sequence"/>
</dbReference>
<organism evidence="4 5">
    <name type="scientific">Gaoshiqia sediminis</name>
    <dbReference type="NCBI Taxonomy" id="2986998"/>
    <lineage>
        <taxon>Bacteria</taxon>
        <taxon>Pseudomonadati</taxon>
        <taxon>Bacteroidota</taxon>
        <taxon>Bacteroidia</taxon>
        <taxon>Marinilabiliales</taxon>
        <taxon>Prolixibacteraceae</taxon>
        <taxon>Gaoshiqia</taxon>
    </lineage>
</organism>
<dbReference type="Gene3D" id="3.40.30.10">
    <property type="entry name" value="Glutaredoxin"/>
    <property type="match status" value="1"/>
</dbReference>
<dbReference type="InterPro" id="IPR012336">
    <property type="entry name" value="Thioredoxin-like_fold"/>
</dbReference>
<dbReference type="PIRSF" id="PIRSF037031">
    <property type="entry name" value="Redox_disulphide_2"/>
    <property type="match status" value="1"/>
</dbReference>
<accession>A0AA42C9D5</accession>
<dbReference type="NCBIfam" id="TIGR00412">
    <property type="entry name" value="redox_disulf_2"/>
    <property type="match status" value="1"/>
</dbReference>
<proteinExistence type="predicted"/>
<keyword evidence="2" id="KW-0676">Redox-active center</keyword>
<dbReference type="SUPFAM" id="SSF52833">
    <property type="entry name" value="Thioredoxin-like"/>
    <property type="match status" value="1"/>
</dbReference>
<feature type="active site" description="Nucleophile" evidence="1">
    <location>
        <position position="13"/>
    </location>
</feature>
<feature type="disulfide bond" description="Redox-active" evidence="2">
    <location>
        <begin position="10"/>
        <end position="13"/>
    </location>
</feature>
<name>A0AA42C9D5_9BACT</name>
<dbReference type="PANTHER" id="PTHR36450:SF1">
    <property type="entry name" value="THIOREDOXIN"/>
    <property type="match status" value="1"/>
</dbReference>
<protein>
    <submittedName>
        <fullName evidence="4">Thioredoxin family protein</fullName>
    </submittedName>
</protein>
<dbReference type="Pfam" id="PF13192">
    <property type="entry name" value="Thioredoxin_3"/>
    <property type="match status" value="1"/>
</dbReference>
<keyword evidence="2" id="KW-1015">Disulfide bond</keyword>
<dbReference type="PANTHER" id="PTHR36450">
    <property type="entry name" value="THIOREDOXIN"/>
    <property type="match status" value="1"/>
</dbReference>
<keyword evidence="5" id="KW-1185">Reference proteome</keyword>
<dbReference type="InterPro" id="IPR036249">
    <property type="entry name" value="Thioredoxin-like_sf"/>
</dbReference>
<feature type="active site" description="Nucleophile" evidence="1">
    <location>
        <position position="10"/>
    </location>
</feature>
<evidence type="ECO:0000313" key="5">
    <source>
        <dbReference type="Proteomes" id="UP001163821"/>
    </source>
</evidence>
<comment type="caution">
    <text evidence="4">The sequence shown here is derived from an EMBL/GenBank/DDBJ whole genome shotgun (WGS) entry which is preliminary data.</text>
</comment>
<evidence type="ECO:0000256" key="2">
    <source>
        <dbReference type="PIRSR" id="PIRSR037031-51"/>
    </source>
</evidence>
<dbReference type="InterPro" id="IPR005243">
    <property type="entry name" value="THIRX-like_proc"/>
</dbReference>
<gene>
    <name evidence="4" type="ORF">N2K84_13795</name>
</gene>
<feature type="domain" description="Thioredoxin-like fold" evidence="3">
    <location>
        <begin position="1"/>
        <end position="75"/>
    </location>
</feature>
<dbReference type="EMBL" id="JAPAAF010000022">
    <property type="protein sequence ID" value="MCW0483811.1"/>
    <property type="molecule type" value="Genomic_DNA"/>
</dbReference>
<evidence type="ECO:0000313" key="4">
    <source>
        <dbReference type="EMBL" id="MCW0483811.1"/>
    </source>
</evidence>
<dbReference type="AlphaFoldDB" id="A0AA42C9D5"/>
<sequence length="83" mass="9165">MEIKVLGPGCARCRGLDARVRKVVAELDLTATVTKVEDLTEIIRYGILQTPALVIDEKVVMSGVLPTYTDLKMFLQNCLNEKG</sequence>
<reference evidence="4" key="1">
    <citation type="submission" date="2022-10" db="EMBL/GenBank/DDBJ databases">
        <title>Gaoshiqiia sediminis gen. nov., sp. nov., isolated from coastal sediment.</title>
        <authorList>
            <person name="Yu W.X."/>
            <person name="Mu D.S."/>
            <person name="Du J.Z."/>
            <person name="Liang Y.Q."/>
        </authorList>
    </citation>
    <scope>NUCLEOTIDE SEQUENCE</scope>
    <source>
        <strain evidence="4">A06</strain>
    </source>
</reference>
<dbReference type="RefSeq" id="WP_282592405.1">
    <property type="nucleotide sequence ID" value="NZ_JAPAAF010000022.1"/>
</dbReference>
<evidence type="ECO:0000259" key="3">
    <source>
        <dbReference type="Pfam" id="PF13192"/>
    </source>
</evidence>